<feature type="transmembrane region" description="Helical" evidence="6">
    <location>
        <begin position="446"/>
        <end position="468"/>
    </location>
</feature>
<protein>
    <recommendedName>
        <fullName evidence="7">Major facilitator superfamily (MFS) profile domain-containing protein</fullName>
    </recommendedName>
</protein>
<feature type="transmembrane region" description="Helical" evidence="6">
    <location>
        <begin position="131"/>
        <end position="153"/>
    </location>
</feature>
<feature type="transmembrane region" description="Helical" evidence="6">
    <location>
        <begin position="291"/>
        <end position="316"/>
    </location>
</feature>
<keyword evidence="4 6" id="KW-1133">Transmembrane helix</keyword>
<feature type="transmembrane region" description="Helical" evidence="6">
    <location>
        <begin position="359"/>
        <end position="376"/>
    </location>
</feature>
<feature type="domain" description="Major facilitator superfamily (MFS) profile" evidence="7">
    <location>
        <begin position="63"/>
        <end position="479"/>
    </location>
</feature>
<keyword evidence="5 6" id="KW-0472">Membrane</keyword>
<dbReference type="SUPFAM" id="SSF103473">
    <property type="entry name" value="MFS general substrate transporter"/>
    <property type="match status" value="1"/>
</dbReference>
<feature type="transmembrane region" description="Helical" evidence="6">
    <location>
        <begin position="159"/>
        <end position="181"/>
    </location>
</feature>
<evidence type="ECO:0000313" key="8">
    <source>
        <dbReference type="EMBL" id="KAK4502006.1"/>
    </source>
</evidence>
<evidence type="ECO:0000256" key="5">
    <source>
        <dbReference type="ARBA" id="ARBA00023136"/>
    </source>
</evidence>
<reference evidence="8 9" key="1">
    <citation type="journal article" date="2023" name="G3 (Bethesda)">
        <title>A chromosome-level genome assembly of Zasmidium syzygii isolated from banana leaves.</title>
        <authorList>
            <person name="van Westerhoven A.C."/>
            <person name="Mehrabi R."/>
            <person name="Talebi R."/>
            <person name="Steentjes M.B.F."/>
            <person name="Corcolon B."/>
            <person name="Chong P.A."/>
            <person name="Kema G.H.J."/>
            <person name="Seidl M.F."/>
        </authorList>
    </citation>
    <scope>NUCLEOTIDE SEQUENCE [LARGE SCALE GENOMIC DNA]</scope>
    <source>
        <strain evidence="8 9">P124</strain>
    </source>
</reference>
<feature type="transmembrane region" description="Helical" evidence="6">
    <location>
        <begin position="388"/>
        <end position="410"/>
    </location>
</feature>
<comment type="caution">
    <text evidence="8">The sequence shown here is derived from an EMBL/GenBank/DDBJ whole genome shotgun (WGS) entry which is preliminary data.</text>
</comment>
<gene>
    <name evidence="8" type="ORF">PRZ48_007817</name>
</gene>
<comment type="subcellular location">
    <subcellularLocation>
        <location evidence="1">Membrane</location>
        <topology evidence="1">Multi-pass membrane protein</topology>
    </subcellularLocation>
</comment>
<dbReference type="InterPro" id="IPR011701">
    <property type="entry name" value="MFS"/>
</dbReference>
<evidence type="ECO:0000256" key="3">
    <source>
        <dbReference type="ARBA" id="ARBA00022692"/>
    </source>
</evidence>
<proteinExistence type="predicted"/>
<evidence type="ECO:0000256" key="1">
    <source>
        <dbReference type="ARBA" id="ARBA00004141"/>
    </source>
</evidence>
<keyword evidence="9" id="KW-1185">Reference proteome</keyword>
<feature type="transmembrane region" description="Helical" evidence="6">
    <location>
        <begin position="223"/>
        <end position="243"/>
    </location>
</feature>
<dbReference type="PROSITE" id="PS50850">
    <property type="entry name" value="MFS"/>
    <property type="match status" value="1"/>
</dbReference>
<evidence type="ECO:0000256" key="2">
    <source>
        <dbReference type="ARBA" id="ARBA00022448"/>
    </source>
</evidence>
<evidence type="ECO:0000259" key="7">
    <source>
        <dbReference type="PROSITE" id="PS50850"/>
    </source>
</evidence>
<dbReference type="Gene3D" id="1.20.1250.20">
    <property type="entry name" value="MFS general substrate transporter like domains"/>
    <property type="match status" value="2"/>
</dbReference>
<sequence length="507" mass="56793">MDSEKQLDLERHEDISQDADIRKNSLAATADDEAAKVLGNYDGPLTWTDEEEKKLRRKIDWRLMPILCMTYGLQYYDKAMIGQAALFGLTRELDLSIGNRYSFAAAIFYLGFIAGAYPSSLLAQRFPIERVASATVTLWGICLLLTITCWNYQSLYAQRFFLGFLESGVSPMFMLIVGSWYKKDEQAFRMGMWYSLTGFASVVSPLINYGLGHVNAALSPWKYMYIFAGSLTTFWGILLLVLLPPDPIRARGYDDRQRYILVARLRVNNAGVRNTTFKKSQAIELALDLKFWLIFLIALLSMIMNGPISTFIPTIIHGFGYNTLDSLLLVMPAGAIAGSLMLLMGWLSYRFSKYNIRTWLIFGTQCVTILASSLLWKLDRSDRGGLLYAVYTLSVYGSGYAVLMGLCIANTGGYTKRALTSSGLYVGYCFGNFIGPLVFLEGEAPVYNTGFTVTTITASIAALLVLAYRGVCIMDNRKRDKAGTAEAFDHAFEDPTDKANKQFRYVM</sequence>
<dbReference type="Pfam" id="PF07690">
    <property type="entry name" value="MFS_1"/>
    <property type="match status" value="1"/>
</dbReference>
<feature type="transmembrane region" description="Helical" evidence="6">
    <location>
        <begin position="328"/>
        <end position="347"/>
    </location>
</feature>
<evidence type="ECO:0000256" key="6">
    <source>
        <dbReference type="SAM" id="Phobius"/>
    </source>
</evidence>
<dbReference type="PANTHER" id="PTHR43791">
    <property type="entry name" value="PERMEASE-RELATED"/>
    <property type="match status" value="1"/>
</dbReference>
<evidence type="ECO:0000313" key="9">
    <source>
        <dbReference type="Proteomes" id="UP001305779"/>
    </source>
</evidence>
<dbReference type="InterPro" id="IPR020846">
    <property type="entry name" value="MFS_dom"/>
</dbReference>
<keyword evidence="2" id="KW-0813">Transport</keyword>
<organism evidence="8 9">
    <name type="scientific">Zasmidium cellare</name>
    <name type="common">Wine cellar mold</name>
    <name type="synonym">Racodium cellare</name>
    <dbReference type="NCBI Taxonomy" id="395010"/>
    <lineage>
        <taxon>Eukaryota</taxon>
        <taxon>Fungi</taxon>
        <taxon>Dikarya</taxon>
        <taxon>Ascomycota</taxon>
        <taxon>Pezizomycotina</taxon>
        <taxon>Dothideomycetes</taxon>
        <taxon>Dothideomycetidae</taxon>
        <taxon>Mycosphaerellales</taxon>
        <taxon>Mycosphaerellaceae</taxon>
        <taxon>Zasmidium</taxon>
    </lineage>
</organism>
<feature type="transmembrane region" description="Helical" evidence="6">
    <location>
        <begin position="193"/>
        <end position="211"/>
    </location>
</feature>
<dbReference type="InterPro" id="IPR036259">
    <property type="entry name" value="MFS_trans_sf"/>
</dbReference>
<dbReference type="EMBL" id="JAXOVC010000005">
    <property type="protein sequence ID" value="KAK4502006.1"/>
    <property type="molecule type" value="Genomic_DNA"/>
</dbReference>
<accession>A0ABR0EKC0</accession>
<name>A0ABR0EKC0_ZASCE</name>
<evidence type="ECO:0000256" key="4">
    <source>
        <dbReference type="ARBA" id="ARBA00022989"/>
    </source>
</evidence>
<dbReference type="Proteomes" id="UP001305779">
    <property type="component" value="Unassembled WGS sequence"/>
</dbReference>
<feature type="transmembrane region" description="Helical" evidence="6">
    <location>
        <begin position="422"/>
        <end position="440"/>
    </location>
</feature>
<keyword evidence="3 6" id="KW-0812">Transmembrane</keyword>
<dbReference type="PANTHER" id="PTHR43791:SF35">
    <property type="entry name" value="MAJOR FACILITATOR SUPERFAMILY (MFS) PROFILE DOMAIN-CONTAINING PROTEIN"/>
    <property type="match status" value="1"/>
</dbReference>
<feature type="transmembrane region" description="Helical" evidence="6">
    <location>
        <begin position="101"/>
        <end position="119"/>
    </location>
</feature>